<feature type="domain" description="DUF8119" evidence="2">
    <location>
        <begin position="7"/>
        <end position="56"/>
    </location>
</feature>
<evidence type="ECO:0000313" key="4">
    <source>
        <dbReference type="Proteomes" id="UP000282323"/>
    </source>
</evidence>
<keyword evidence="1" id="KW-1133">Transmembrane helix</keyword>
<comment type="caution">
    <text evidence="3">The sequence shown here is derived from an EMBL/GenBank/DDBJ whole genome shotgun (WGS) entry which is preliminary data.</text>
</comment>
<dbReference type="Pfam" id="PF26436">
    <property type="entry name" value="DUF8119"/>
    <property type="match status" value="1"/>
</dbReference>
<dbReference type="Proteomes" id="UP000282323">
    <property type="component" value="Unassembled WGS sequence"/>
</dbReference>
<feature type="transmembrane region" description="Helical" evidence="1">
    <location>
        <begin position="6"/>
        <end position="27"/>
    </location>
</feature>
<evidence type="ECO:0000313" key="3">
    <source>
        <dbReference type="EMBL" id="RQG97344.1"/>
    </source>
</evidence>
<proteinExistence type="predicted"/>
<feature type="transmembrane region" description="Helical" evidence="1">
    <location>
        <begin position="34"/>
        <end position="54"/>
    </location>
</feature>
<protein>
    <recommendedName>
        <fullName evidence="2">DUF8119 domain-containing protein</fullName>
    </recommendedName>
</protein>
<sequence length="60" mass="6582">MIGTVGRVALDVTVIGLWVLFLTILFLGRGWPRWAFYATLLVGVVVYISVTAPWSTGGDR</sequence>
<dbReference type="InterPro" id="IPR058432">
    <property type="entry name" value="DUF8119"/>
</dbReference>
<keyword evidence="4" id="KW-1185">Reference proteome</keyword>
<reference evidence="3 4" key="1">
    <citation type="submission" date="2018-10" db="EMBL/GenBank/DDBJ databases">
        <title>Natrarchaeobius chitinivorans gen. nov., sp. nov., and Natrarchaeobius haloalkaliphilus sp. nov., alkaliphilic, chitin-utilizing haloarchaea from hypersaline alkaline lakes.</title>
        <authorList>
            <person name="Sorokin D.Y."/>
            <person name="Elcheninov A.G."/>
            <person name="Kostrikina N.A."/>
            <person name="Bale N.J."/>
            <person name="Sinninghe Damste J.S."/>
            <person name="Khijniak T.V."/>
            <person name="Kublanov I.V."/>
            <person name="Toshchakov S.V."/>
        </authorList>
    </citation>
    <scope>NUCLEOTIDE SEQUENCE [LARGE SCALE GENOMIC DNA]</scope>
    <source>
        <strain evidence="3 4">AArcht4T</strain>
    </source>
</reference>
<accession>A0A3N6M9M3</accession>
<evidence type="ECO:0000256" key="1">
    <source>
        <dbReference type="SAM" id="Phobius"/>
    </source>
</evidence>
<organism evidence="3 4">
    <name type="scientific">Natrarchaeobius chitinivorans</name>
    <dbReference type="NCBI Taxonomy" id="1679083"/>
    <lineage>
        <taxon>Archaea</taxon>
        <taxon>Methanobacteriati</taxon>
        <taxon>Methanobacteriota</taxon>
        <taxon>Stenosarchaea group</taxon>
        <taxon>Halobacteria</taxon>
        <taxon>Halobacteriales</taxon>
        <taxon>Natrialbaceae</taxon>
        <taxon>Natrarchaeobius</taxon>
    </lineage>
</organism>
<keyword evidence="1" id="KW-0812">Transmembrane</keyword>
<gene>
    <name evidence="3" type="ORF">EA473_04390</name>
</gene>
<keyword evidence="1" id="KW-0472">Membrane</keyword>
<dbReference type="EMBL" id="REGA01000002">
    <property type="protein sequence ID" value="RQG97344.1"/>
    <property type="molecule type" value="Genomic_DNA"/>
</dbReference>
<dbReference type="AlphaFoldDB" id="A0A3N6M9M3"/>
<evidence type="ECO:0000259" key="2">
    <source>
        <dbReference type="Pfam" id="PF26436"/>
    </source>
</evidence>
<name>A0A3N6M9M3_NATCH</name>
<dbReference type="OrthoDB" id="202765at2157"/>